<name>D0LD89_GORB4</name>
<evidence type="ECO:0000313" key="3">
    <source>
        <dbReference type="Proteomes" id="UP000001219"/>
    </source>
</evidence>
<protein>
    <submittedName>
        <fullName evidence="2">Bile acid 7-alpha dehydratase</fullName>
    </submittedName>
</protein>
<reference evidence="3" key="1">
    <citation type="submission" date="2009-10" db="EMBL/GenBank/DDBJ databases">
        <title>The complete chromosome of Gordonia bronchialis DSM 43247.</title>
        <authorList>
            <consortium name="US DOE Joint Genome Institute (JGI-PGF)"/>
            <person name="Lucas S."/>
            <person name="Copeland A."/>
            <person name="Lapidus A."/>
            <person name="Glavina del Rio T."/>
            <person name="Dalin E."/>
            <person name="Tice H."/>
            <person name="Bruce D."/>
            <person name="Goodwin L."/>
            <person name="Pitluck S."/>
            <person name="Kyrpides N."/>
            <person name="Mavromatis K."/>
            <person name="Ivanova N."/>
            <person name="Ovchinnikova G."/>
            <person name="Saunders E."/>
            <person name="Brettin T."/>
            <person name="Detter J.C."/>
            <person name="Han C."/>
            <person name="Larimer F."/>
            <person name="Land M."/>
            <person name="Hauser L."/>
            <person name="Markowitz V."/>
            <person name="Cheng J.-F."/>
            <person name="Hugenholtz P."/>
            <person name="Woyke T."/>
            <person name="Wu D."/>
            <person name="Jando M."/>
            <person name="Schneider S."/>
            <person name="Goeker M."/>
            <person name="Klenk H.-P."/>
            <person name="Eisen J.A."/>
        </authorList>
    </citation>
    <scope>NUCLEOTIDE SEQUENCE [LARGE SCALE GENOMIC DNA]</scope>
    <source>
        <strain evidence="3">ATCC 25592 / DSM 43247 / BCRC 13721 / JCM 3198 / KCTC 3076 / NBRC 16047 / NCTC 10667</strain>
    </source>
</reference>
<evidence type="ECO:0000313" key="2">
    <source>
        <dbReference type="EMBL" id="ACY19709.1"/>
    </source>
</evidence>
<dbReference type="EMBL" id="CP001802">
    <property type="protein sequence ID" value="ACY19709.1"/>
    <property type="molecule type" value="Genomic_DNA"/>
</dbReference>
<keyword evidence="3" id="KW-1185">Reference proteome</keyword>
<accession>D0LD89</accession>
<proteinExistence type="predicted"/>
<sequence length="171" mass="19530">MPSADDLARRLSHLEQIEDIKRLKHRYWRACDAKDPKTFRECFIASGARIDYGRLGAFDDVEPMARIFEKVATARIGGRFVVYDMHHGMHPDITITGAGTARGTWSLRFRQVNTVERTETVVTGDYDDEYVIEDGRWKMSVCRFTERWAIRRPLGDAEIVGGTFDVGDIGT</sequence>
<dbReference type="Proteomes" id="UP000001219">
    <property type="component" value="Chromosome"/>
</dbReference>
<gene>
    <name evidence="2" type="ordered locus">Gbro_0375</name>
</gene>
<dbReference type="KEGG" id="gbr:Gbro_0375"/>
<dbReference type="SUPFAM" id="SSF54427">
    <property type="entry name" value="NTF2-like"/>
    <property type="match status" value="1"/>
</dbReference>
<dbReference type="InterPro" id="IPR032710">
    <property type="entry name" value="NTF2-like_dom_sf"/>
</dbReference>
<dbReference type="Gene3D" id="3.10.450.50">
    <property type="match status" value="1"/>
</dbReference>
<dbReference type="HOGENOM" id="CLU_106738_5_1_11"/>
<dbReference type="InterPro" id="IPR037401">
    <property type="entry name" value="SnoaL-like"/>
</dbReference>
<organism evidence="2 3">
    <name type="scientific">Gordonia bronchialis (strain ATCC 25592 / DSM 43247 / BCRC 13721 / JCM 3198 / KCTC 3076 / NBRC 16047 / NCTC 10667)</name>
    <name type="common">Rhodococcus bronchialis</name>
    <dbReference type="NCBI Taxonomy" id="526226"/>
    <lineage>
        <taxon>Bacteria</taxon>
        <taxon>Bacillati</taxon>
        <taxon>Actinomycetota</taxon>
        <taxon>Actinomycetes</taxon>
        <taxon>Mycobacteriales</taxon>
        <taxon>Gordoniaceae</taxon>
        <taxon>Gordonia</taxon>
    </lineage>
</organism>
<evidence type="ECO:0000259" key="1">
    <source>
        <dbReference type="Pfam" id="PF13577"/>
    </source>
</evidence>
<dbReference type="Pfam" id="PF13577">
    <property type="entry name" value="SnoaL_4"/>
    <property type="match status" value="1"/>
</dbReference>
<reference evidence="2 3" key="2">
    <citation type="journal article" date="2010" name="Stand. Genomic Sci.">
        <title>Complete genome sequence of Gordonia bronchialis type strain (3410).</title>
        <authorList>
            <person name="Ivanova N."/>
            <person name="Sikorski J."/>
            <person name="Jando M."/>
            <person name="Lapidus A."/>
            <person name="Nolan M."/>
            <person name="Lucas S."/>
            <person name="Del Rio T.G."/>
            <person name="Tice H."/>
            <person name="Copeland A."/>
            <person name="Cheng J.F."/>
            <person name="Chen F."/>
            <person name="Bruce D."/>
            <person name="Goodwin L."/>
            <person name="Pitluck S."/>
            <person name="Mavromatis K."/>
            <person name="Ovchinnikova G."/>
            <person name="Pati A."/>
            <person name="Chen A."/>
            <person name="Palaniappan K."/>
            <person name="Land M."/>
            <person name="Hauser L."/>
            <person name="Chang Y.J."/>
            <person name="Jeffries C.D."/>
            <person name="Chain P."/>
            <person name="Saunders E."/>
            <person name="Han C."/>
            <person name="Detter J.C."/>
            <person name="Brettin T."/>
            <person name="Rohde M."/>
            <person name="Goker M."/>
            <person name="Bristow J."/>
            <person name="Eisen J.A."/>
            <person name="Markowitz V."/>
            <person name="Hugenholtz P."/>
            <person name="Klenk H.P."/>
            <person name="Kyrpides N.C."/>
        </authorList>
    </citation>
    <scope>NUCLEOTIDE SEQUENCE [LARGE SCALE GENOMIC DNA]</scope>
    <source>
        <strain evidence="3">ATCC 25592 / DSM 43247 / BCRC 13721 / JCM 3198 / KCTC 3076 / NBRC 16047 / NCTC 10667</strain>
    </source>
</reference>
<dbReference type="AlphaFoldDB" id="D0LD89"/>
<feature type="domain" description="SnoaL-like" evidence="1">
    <location>
        <begin position="13"/>
        <end position="142"/>
    </location>
</feature>
<dbReference type="RefSeq" id="WP_012832298.1">
    <property type="nucleotide sequence ID" value="NC_013441.1"/>
</dbReference>
<dbReference type="eggNOG" id="ENOG5031IT8">
    <property type="taxonomic scope" value="Bacteria"/>
</dbReference>
<dbReference type="STRING" id="526226.Gbro_0375"/>
<dbReference type="OrthoDB" id="4571298at2"/>